<comment type="caution">
    <text evidence="1">The sequence shown here is derived from an EMBL/GenBank/DDBJ whole genome shotgun (WGS) entry which is preliminary data.</text>
</comment>
<accession>A0A5M8R3D1</accession>
<name>A0A5M8R3D1_9BACT</name>
<dbReference type="Proteomes" id="UP000323994">
    <property type="component" value="Unassembled WGS sequence"/>
</dbReference>
<dbReference type="OrthoDB" id="961645at2"/>
<reference evidence="1 2" key="1">
    <citation type="submission" date="2019-05" db="EMBL/GenBank/DDBJ databases">
        <authorList>
            <person name="Qu J.-H."/>
        </authorList>
    </citation>
    <scope>NUCLEOTIDE SEQUENCE [LARGE SCALE GENOMIC DNA]</scope>
    <source>
        <strain evidence="1 2">NS28</strain>
    </source>
</reference>
<organism evidence="1 2">
    <name type="scientific">Dyadobacter flavalbus</name>
    <dbReference type="NCBI Taxonomy" id="2579942"/>
    <lineage>
        <taxon>Bacteria</taxon>
        <taxon>Pseudomonadati</taxon>
        <taxon>Bacteroidota</taxon>
        <taxon>Cytophagia</taxon>
        <taxon>Cytophagales</taxon>
        <taxon>Spirosomataceae</taxon>
        <taxon>Dyadobacter</taxon>
    </lineage>
</organism>
<gene>
    <name evidence="1" type="ORF">FEM33_08890</name>
</gene>
<dbReference type="EMBL" id="VBSN01000027">
    <property type="protein sequence ID" value="KAA6440682.1"/>
    <property type="molecule type" value="Genomic_DNA"/>
</dbReference>
<evidence type="ECO:0000313" key="2">
    <source>
        <dbReference type="Proteomes" id="UP000323994"/>
    </source>
</evidence>
<dbReference type="AlphaFoldDB" id="A0A5M8R3D1"/>
<proteinExistence type="predicted"/>
<keyword evidence="2" id="KW-1185">Reference proteome</keyword>
<evidence type="ECO:0000313" key="1">
    <source>
        <dbReference type="EMBL" id="KAA6440682.1"/>
    </source>
</evidence>
<sequence>METNQNLLVNVARLWRMLNKSELFYKTVMSIEELGSIRKLCSQGHMTSVLFKKELCSVYDYNKCYLHDPDLSHVTVDVNVDHLLSNRKNPGLVISLIIEQYDKILESYKNVLIHLDEHSNLAKLLNEHMDVISSRKALLYNEISNLGSQELSELNVA</sequence>
<protein>
    <submittedName>
        <fullName evidence="1">Uncharacterized protein</fullName>
    </submittedName>
</protein>
<dbReference type="RefSeq" id="WP_139011672.1">
    <property type="nucleotide sequence ID" value="NZ_VBSN01000027.1"/>
</dbReference>